<dbReference type="EMBL" id="JADGMQ010000024">
    <property type="protein sequence ID" value="MBI1622849.1"/>
    <property type="molecule type" value="Genomic_DNA"/>
</dbReference>
<dbReference type="SUPFAM" id="SSF52540">
    <property type="entry name" value="P-loop containing nucleoside triphosphate hydrolases"/>
    <property type="match status" value="1"/>
</dbReference>
<dbReference type="PANTHER" id="PTHR42794:SF1">
    <property type="entry name" value="HEMIN IMPORT ATP-BINDING PROTEIN HMUV"/>
    <property type="match status" value="1"/>
</dbReference>
<dbReference type="Proteomes" id="UP000601789">
    <property type="component" value="Unassembled WGS sequence"/>
</dbReference>
<dbReference type="GO" id="GO:0005524">
    <property type="term" value="F:ATP binding"/>
    <property type="evidence" value="ECO:0007669"/>
    <property type="project" value="UniProtKB-KW"/>
</dbReference>
<dbReference type="InterPro" id="IPR003593">
    <property type="entry name" value="AAA+_ATPase"/>
</dbReference>
<organism evidence="8 9">
    <name type="scientific">Aquamicrobium zhengzhouense</name>
    <dbReference type="NCBI Taxonomy" id="2781738"/>
    <lineage>
        <taxon>Bacteria</taxon>
        <taxon>Pseudomonadati</taxon>
        <taxon>Pseudomonadota</taxon>
        <taxon>Alphaproteobacteria</taxon>
        <taxon>Hyphomicrobiales</taxon>
        <taxon>Phyllobacteriaceae</taxon>
        <taxon>Aquamicrobium</taxon>
    </lineage>
</organism>
<keyword evidence="9" id="KW-1185">Reference proteome</keyword>
<evidence type="ECO:0000259" key="7">
    <source>
        <dbReference type="PROSITE" id="PS50893"/>
    </source>
</evidence>
<evidence type="ECO:0000256" key="4">
    <source>
        <dbReference type="ARBA" id="ARBA00022840"/>
    </source>
</evidence>
<evidence type="ECO:0000256" key="1">
    <source>
        <dbReference type="ARBA" id="ARBA00005417"/>
    </source>
</evidence>
<dbReference type="Gene3D" id="3.40.50.300">
    <property type="entry name" value="P-loop containing nucleotide triphosphate hydrolases"/>
    <property type="match status" value="1"/>
</dbReference>
<evidence type="ECO:0000313" key="8">
    <source>
        <dbReference type="EMBL" id="MBI1622849.1"/>
    </source>
</evidence>
<gene>
    <name evidence="8" type="ORF">IOD40_19540</name>
</gene>
<dbReference type="InterPro" id="IPR017871">
    <property type="entry name" value="ABC_transporter-like_CS"/>
</dbReference>
<evidence type="ECO:0000256" key="3">
    <source>
        <dbReference type="ARBA" id="ARBA00022741"/>
    </source>
</evidence>
<proteinExistence type="inferred from homology"/>
<dbReference type="InterPro" id="IPR027417">
    <property type="entry name" value="P-loop_NTPase"/>
</dbReference>
<evidence type="ECO:0000256" key="6">
    <source>
        <dbReference type="ARBA" id="ARBA00037066"/>
    </source>
</evidence>
<keyword evidence="5" id="KW-1278">Translocase</keyword>
<sequence>MTLLAVSDLRASLGRRQVLRGVSFTVEEGEFVGLIGPNGAGKTTLLRAILGLSPSQGSVQIGGHERLKPREQAKIVSYLPQEREIAWPVTVERVVALGRAPHLPGFAVPGGEDQAAIQAAMARMEIESFAQRPATELSGGEQARVLIARALAQEAPLLLADEPAAGLDPAHQIALMKIFANLARDGSGVVACLHDLGLAARFCTRLIILEAGTIVADGPPRAVLTPERLRDTYGVASFLGEHEGGLIVQPFDLADHPGHGG</sequence>
<reference evidence="8 9" key="1">
    <citation type="submission" date="2020-10" db="EMBL/GenBank/DDBJ databases">
        <title>Aquamicrobium zhengzhouensis sp. nov., a exopolysaccharide producing bacterium isolated from farmland soil.</title>
        <authorList>
            <person name="Wang X."/>
        </authorList>
    </citation>
    <scope>NUCLEOTIDE SEQUENCE [LARGE SCALE GENOMIC DNA]</scope>
    <source>
        <strain evidence="9">cd-1</strain>
    </source>
</reference>
<comment type="caution">
    <text evidence="8">The sequence shown here is derived from an EMBL/GenBank/DDBJ whole genome shotgun (WGS) entry which is preliminary data.</text>
</comment>
<dbReference type="Pfam" id="PF00005">
    <property type="entry name" value="ABC_tran"/>
    <property type="match status" value="1"/>
</dbReference>
<keyword evidence="4 8" id="KW-0067">ATP-binding</keyword>
<keyword evidence="2" id="KW-0813">Transport</keyword>
<dbReference type="RefSeq" id="WP_198478391.1">
    <property type="nucleotide sequence ID" value="NZ_JADGMQ010000024.1"/>
</dbReference>
<evidence type="ECO:0000256" key="2">
    <source>
        <dbReference type="ARBA" id="ARBA00022448"/>
    </source>
</evidence>
<feature type="domain" description="ABC transporter" evidence="7">
    <location>
        <begin position="4"/>
        <end position="236"/>
    </location>
</feature>
<dbReference type="PROSITE" id="PS50893">
    <property type="entry name" value="ABC_TRANSPORTER_2"/>
    <property type="match status" value="1"/>
</dbReference>
<comment type="similarity">
    <text evidence="1">Belongs to the ABC transporter superfamily.</text>
</comment>
<dbReference type="CDD" id="cd03235">
    <property type="entry name" value="ABC_Metallic_Cations"/>
    <property type="match status" value="1"/>
</dbReference>
<dbReference type="SMART" id="SM00382">
    <property type="entry name" value="AAA"/>
    <property type="match status" value="1"/>
</dbReference>
<accession>A0ABS0SHS0</accession>
<dbReference type="InterPro" id="IPR003439">
    <property type="entry name" value="ABC_transporter-like_ATP-bd"/>
</dbReference>
<evidence type="ECO:0000313" key="9">
    <source>
        <dbReference type="Proteomes" id="UP000601789"/>
    </source>
</evidence>
<dbReference type="PANTHER" id="PTHR42794">
    <property type="entry name" value="HEMIN IMPORT ATP-BINDING PROTEIN HMUV"/>
    <property type="match status" value="1"/>
</dbReference>
<evidence type="ECO:0000256" key="5">
    <source>
        <dbReference type="ARBA" id="ARBA00022967"/>
    </source>
</evidence>
<name>A0ABS0SHS0_9HYPH</name>
<comment type="function">
    <text evidence="6">Part of the ABC transporter complex HmuTUV involved in hemin import. Responsible for energy coupling to the transport system.</text>
</comment>
<keyword evidence="3" id="KW-0547">Nucleotide-binding</keyword>
<dbReference type="PROSITE" id="PS00211">
    <property type="entry name" value="ABC_TRANSPORTER_1"/>
    <property type="match status" value="1"/>
</dbReference>
<protein>
    <submittedName>
        <fullName evidence="8">ABC transporter ATP-binding protein</fullName>
    </submittedName>
</protein>